<dbReference type="PANTHER" id="PTHR30273:SF2">
    <property type="entry name" value="PROTEIN FECR"/>
    <property type="match status" value="1"/>
</dbReference>
<keyword evidence="1" id="KW-0472">Membrane</keyword>
<reference evidence="4 5" key="1">
    <citation type="submission" date="2017-07" db="EMBL/GenBank/DDBJ databases">
        <authorList>
            <person name="Sun Z.S."/>
            <person name="Albrecht U."/>
            <person name="Echele G."/>
            <person name="Lee C.C."/>
        </authorList>
    </citation>
    <scope>NUCLEOTIDE SEQUENCE [LARGE SCALE GENOMIC DNA]</scope>
    <source>
        <strain evidence="5">type strain: KCTC 22618</strain>
    </source>
</reference>
<dbReference type="Pfam" id="PF04773">
    <property type="entry name" value="FecR"/>
    <property type="match status" value="1"/>
</dbReference>
<dbReference type="GO" id="GO:0016989">
    <property type="term" value="F:sigma factor antagonist activity"/>
    <property type="evidence" value="ECO:0007669"/>
    <property type="project" value="TreeGrafter"/>
</dbReference>
<sequence>MRDKKYHTIQDLLEDKSFNNWALDTAVTEDSFWDAWVKESATNTNLAAEAKDIIVGINFKQETVSKEKVDAEWEKLEAKLQKKKNSTKNKRTFKLNYLSAAASLLLLVSLSVFVYTNFSTITHKTAYGEMLDVSLKDGSIVTLNSNSSISFKKNNPRNIKLSGEAYFKVEKDLAKQAKFKVTTKDLIVEVYGTQFNVKTSEDKTNVFLEEGSVLLNLNNGKAQKMIPGNYIEYSSLAKKIVVNENNNTTDDHISWKNGNLIFDNATLEEALAKVSENYGVKFKYNKAETKDILITGKVPTTDLEICLNAIKKSTNIKIQKENSILVVYKN</sequence>
<dbReference type="Proteomes" id="UP000215214">
    <property type="component" value="Chromosome TJEJU"/>
</dbReference>
<feature type="domain" description="FecR protein" evidence="2">
    <location>
        <begin position="122"/>
        <end position="213"/>
    </location>
</feature>
<feature type="transmembrane region" description="Helical" evidence="1">
    <location>
        <begin position="95"/>
        <end position="115"/>
    </location>
</feature>
<dbReference type="EMBL" id="LT899436">
    <property type="protein sequence ID" value="SNR15907.1"/>
    <property type="molecule type" value="Genomic_DNA"/>
</dbReference>
<dbReference type="Gene3D" id="3.55.50.30">
    <property type="match status" value="1"/>
</dbReference>
<accession>A0A238U9P8</accession>
<protein>
    <recommendedName>
        <fullName evidence="6">Anti-sigma factor</fullName>
    </recommendedName>
</protein>
<organism evidence="4 5">
    <name type="scientific">Tenacibaculum jejuense</name>
    <dbReference type="NCBI Taxonomy" id="584609"/>
    <lineage>
        <taxon>Bacteria</taxon>
        <taxon>Pseudomonadati</taxon>
        <taxon>Bacteroidota</taxon>
        <taxon>Flavobacteriia</taxon>
        <taxon>Flavobacteriales</taxon>
        <taxon>Flavobacteriaceae</taxon>
        <taxon>Tenacibaculum</taxon>
    </lineage>
</organism>
<keyword evidence="1" id="KW-0812">Transmembrane</keyword>
<dbReference type="InterPro" id="IPR006860">
    <property type="entry name" value="FecR"/>
</dbReference>
<dbReference type="InterPro" id="IPR032508">
    <property type="entry name" value="FecR_C"/>
</dbReference>
<dbReference type="RefSeq" id="WP_095072050.1">
    <property type="nucleotide sequence ID" value="NZ_LT899436.1"/>
</dbReference>
<evidence type="ECO:0000313" key="4">
    <source>
        <dbReference type="EMBL" id="SNR15907.1"/>
    </source>
</evidence>
<dbReference type="OrthoDB" id="645173at2"/>
<keyword evidence="1" id="KW-1133">Transmembrane helix</keyword>
<keyword evidence="5" id="KW-1185">Reference proteome</keyword>
<evidence type="ECO:0000259" key="2">
    <source>
        <dbReference type="Pfam" id="PF04773"/>
    </source>
</evidence>
<evidence type="ECO:0000313" key="5">
    <source>
        <dbReference type="Proteomes" id="UP000215214"/>
    </source>
</evidence>
<dbReference type="AlphaFoldDB" id="A0A238U9P8"/>
<evidence type="ECO:0000256" key="1">
    <source>
        <dbReference type="SAM" id="Phobius"/>
    </source>
</evidence>
<dbReference type="KEGG" id="tje:TJEJU_2218"/>
<dbReference type="InterPro" id="IPR012373">
    <property type="entry name" value="Ferrdict_sens_TM"/>
</dbReference>
<name>A0A238U9P8_9FLAO</name>
<gene>
    <name evidence="4" type="ORF">TJEJU_2218</name>
</gene>
<dbReference type="Gene3D" id="2.60.120.1440">
    <property type="match status" value="1"/>
</dbReference>
<dbReference type="Pfam" id="PF16344">
    <property type="entry name" value="FecR_C"/>
    <property type="match status" value="1"/>
</dbReference>
<evidence type="ECO:0000259" key="3">
    <source>
        <dbReference type="Pfam" id="PF16344"/>
    </source>
</evidence>
<feature type="domain" description="Protein FecR C-terminal" evidence="3">
    <location>
        <begin position="260"/>
        <end position="325"/>
    </location>
</feature>
<dbReference type="PANTHER" id="PTHR30273">
    <property type="entry name" value="PERIPLASMIC SIGNAL SENSOR AND SIGMA FACTOR ACTIVATOR FECR-RELATED"/>
    <property type="match status" value="1"/>
</dbReference>
<proteinExistence type="predicted"/>
<evidence type="ECO:0008006" key="6">
    <source>
        <dbReference type="Google" id="ProtNLM"/>
    </source>
</evidence>
<dbReference type="PIRSF" id="PIRSF018266">
    <property type="entry name" value="FecR"/>
    <property type="match status" value="1"/>
</dbReference>